<name>A0ACB8SBD8_9AGAM</name>
<dbReference type="EMBL" id="MU275841">
    <property type="protein sequence ID" value="KAI0053216.1"/>
    <property type="molecule type" value="Genomic_DNA"/>
</dbReference>
<sequence>MNSTPLVVPFTFPNGTSSPGADASTQGLLAEAYSRARPTCLASWGKGLGPDPFPGPLSGLDDPSEGVAVGCEDGTIYIFNQAVRDGPLDLLEITPSRPSSPPHTHRHGRTHSRSATPSALSPNFAPFNISSRTRAVSAVSNEQAQAPKNYVDFDEEPERLKEMLKGGVREKSVTDRIMPSFEKGFAFDKVPPPPSIPSSPSPPGHTRKSDARSLLSAAHSPAHTSKSLSGPPSPALVPSLAASPYPLSLDFHVFPPHFGTGYAVADLKPLNSGGHVLCLQSHGSLSVFCVRDGTCRLTSQFSAEPLSPPPGMKEVHLPKTGWIWKRLELVDTGELTLVAAFAALDERMVPPASLDSSDNERQHSSRISLLALRASSELDSGEMAVEKIGDWLVHAQVDGLGVRAQSEASLQLYYVDSSNHFITRSLLVDPDPPVEEDAPEENAGNLAIPLLNAFKTGHIHSKERLSIVEKDETRGRVELGEPTDHGILLSEPAFLDLRVAPGLQMRGAIWSDHELCVFDWDDQKIGLQFTATISGLKDVTWHDNEIFSAVFPDRVDIYKLSLVDANNDRIPDQQAGALLHAEIVSSAFVRGSHALRASSPTHVVSASVNHEGRRKLEIIRTVAHHDNPGGGATLWKAREQKPRPAGDKHITCMLPLELAQIILGYSDGTLRLSSFLRLSQTDIDPTIEVVSDVPLNGCILSLHVVQNDRTGDRLIIGGADDGSVAIWSLESLKLLARWIPFISPLRDVVQLKQDKGGPFRGSVLAASCDGTIAVITMDEYQFSYIIPGAQAPLSRICLGGDNLLLIYAHDRARLWDAKTTEFWRSMSLDKAHEMLEQGGWVEVPIDNNFPSMQTGVAPLGSSLSSYDAATSLLVDLEPFLSRAVSIAKALSNEEGKDAGLPPTVGVLRAMLAALLTPGINSGIDSICKNGLQLLFSSASVGYHHNDANSLIAMSNAQAPWCVSADVSAARALAIVACLRTLNHFDNATDDFNTVIAFYATSLPHAIGDPYVAPSLPFLAKWWFDTSGELRAAARTLFDAGVAGLSPEATIAMVEHWQHQLPNVQPDDSAKKSPSAAKALLLCGFVATHQYNLLSTSSLSSISKSIVIYLHEEDVICKALAIDLCSRGFDIWQHYVDAMSVLRSLFALATSSRKENISAQNIGPQARAAVLQVVQNNTALFMATLSMDILHPQGVEHRKSVLQLVAFLIRKKPLVIYPNLPRLVEAVVKSLDPNSTSNREAVLDTATEILGHVVKTFPTVDFHMASQRLAVGTGEGAVIMYDLKTATRLYVLESHKKTPTACSFSPDGRRLITVSLEEGVVLVWKVGSSFSSFFNPGAPPRQGHGGSEPYKSLGFNVGDEANMSVEDSLEAVRFEWPSERSVRLKIRGVTLTFST</sequence>
<reference evidence="1" key="2">
    <citation type="journal article" date="2022" name="New Phytol.">
        <title>Evolutionary transition to the ectomycorrhizal habit in the genomes of a hyperdiverse lineage of mushroom-forming fungi.</title>
        <authorList>
            <person name="Looney B."/>
            <person name="Miyauchi S."/>
            <person name="Morin E."/>
            <person name="Drula E."/>
            <person name="Courty P.E."/>
            <person name="Kohler A."/>
            <person name="Kuo A."/>
            <person name="LaButti K."/>
            <person name="Pangilinan J."/>
            <person name="Lipzen A."/>
            <person name="Riley R."/>
            <person name="Andreopoulos W."/>
            <person name="He G."/>
            <person name="Johnson J."/>
            <person name="Nolan M."/>
            <person name="Tritt A."/>
            <person name="Barry K.W."/>
            <person name="Grigoriev I.V."/>
            <person name="Nagy L.G."/>
            <person name="Hibbett D."/>
            <person name="Henrissat B."/>
            <person name="Matheny P.B."/>
            <person name="Labbe J."/>
            <person name="Martin F.M."/>
        </authorList>
    </citation>
    <scope>NUCLEOTIDE SEQUENCE</scope>
    <source>
        <strain evidence="1">FP105234-sp</strain>
    </source>
</reference>
<comment type="caution">
    <text evidence="1">The sequence shown here is derived from an EMBL/GenBank/DDBJ whole genome shotgun (WGS) entry which is preliminary data.</text>
</comment>
<dbReference type="Proteomes" id="UP000814033">
    <property type="component" value="Unassembled WGS sequence"/>
</dbReference>
<reference evidence="1" key="1">
    <citation type="submission" date="2021-02" db="EMBL/GenBank/DDBJ databases">
        <authorList>
            <consortium name="DOE Joint Genome Institute"/>
            <person name="Ahrendt S."/>
            <person name="Looney B.P."/>
            <person name="Miyauchi S."/>
            <person name="Morin E."/>
            <person name="Drula E."/>
            <person name="Courty P.E."/>
            <person name="Chicoki N."/>
            <person name="Fauchery L."/>
            <person name="Kohler A."/>
            <person name="Kuo A."/>
            <person name="Labutti K."/>
            <person name="Pangilinan J."/>
            <person name="Lipzen A."/>
            <person name="Riley R."/>
            <person name="Andreopoulos W."/>
            <person name="He G."/>
            <person name="Johnson J."/>
            <person name="Barry K.W."/>
            <person name="Grigoriev I.V."/>
            <person name="Nagy L."/>
            <person name="Hibbett D."/>
            <person name="Henrissat B."/>
            <person name="Matheny P.B."/>
            <person name="Labbe J."/>
            <person name="Martin F."/>
        </authorList>
    </citation>
    <scope>NUCLEOTIDE SEQUENCE</scope>
    <source>
        <strain evidence="1">FP105234-sp</strain>
    </source>
</reference>
<gene>
    <name evidence="1" type="ORF">FA95DRAFT_1674606</name>
</gene>
<organism evidence="1 2">
    <name type="scientific">Auriscalpium vulgare</name>
    <dbReference type="NCBI Taxonomy" id="40419"/>
    <lineage>
        <taxon>Eukaryota</taxon>
        <taxon>Fungi</taxon>
        <taxon>Dikarya</taxon>
        <taxon>Basidiomycota</taxon>
        <taxon>Agaricomycotina</taxon>
        <taxon>Agaricomycetes</taxon>
        <taxon>Russulales</taxon>
        <taxon>Auriscalpiaceae</taxon>
        <taxon>Auriscalpium</taxon>
    </lineage>
</organism>
<accession>A0ACB8SBD8</accession>
<proteinExistence type="predicted"/>
<keyword evidence="2" id="KW-1185">Reference proteome</keyword>
<evidence type="ECO:0000313" key="1">
    <source>
        <dbReference type="EMBL" id="KAI0053216.1"/>
    </source>
</evidence>
<evidence type="ECO:0000313" key="2">
    <source>
        <dbReference type="Proteomes" id="UP000814033"/>
    </source>
</evidence>
<protein>
    <submittedName>
        <fullName evidence="1">WD40 repeat-like protein</fullName>
    </submittedName>
</protein>